<keyword evidence="4" id="KW-1185">Reference proteome</keyword>
<gene>
    <name evidence="3" type="ORF">NYPRO_LOCUS9389</name>
</gene>
<reference evidence="3" key="1">
    <citation type="submission" date="2020-12" db="EMBL/GenBank/DDBJ databases">
        <authorList>
            <consortium name="Molecular Ecology Group"/>
        </authorList>
    </citation>
    <scope>NUCLEOTIDE SEQUENCE</scope>
    <source>
        <strain evidence="3">TBG_1078</strain>
    </source>
</reference>
<evidence type="ECO:0000256" key="2">
    <source>
        <dbReference type="SAM" id="Phobius"/>
    </source>
</evidence>
<protein>
    <submittedName>
        <fullName evidence="3">(raccoon dog) hypothetical protein</fullName>
    </submittedName>
</protein>
<keyword evidence="2" id="KW-0812">Transmembrane</keyword>
<sequence length="128" mass="13814">MGHSFETWTFPGELLTVGTPRQKKHQQIQRERGPCPVGSLHNSQRLSPRSMGCPLHGILCTLVFGLPITCVLVLWEEGTAVGKQSQCSPRPALAWVATAQARRTAAGMGLRPHGAHKGSALRGWGKSP</sequence>
<accession>A0A811YI51</accession>
<name>A0A811YI51_NYCPR</name>
<dbReference type="AlphaFoldDB" id="A0A811YI51"/>
<keyword evidence="2" id="KW-1133">Transmembrane helix</keyword>
<evidence type="ECO:0000313" key="4">
    <source>
        <dbReference type="Proteomes" id="UP000645828"/>
    </source>
</evidence>
<dbReference type="EMBL" id="CAJHUB010000677">
    <property type="protein sequence ID" value="CAD7676594.1"/>
    <property type="molecule type" value="Genomic_DNA"/>
</dbReference>
<proteinExistence type="predicted"/>
<feature type="transmembrane region" description="Helical" evidence="2">
    <location>
        <begin position="55"/>
        <end position="75"/>
    </location>
</feature>
<keyword evidence="2" id="KW-0472">Membrane</keyword>
<organism evidence="3 4">
    <name type="scientific">Nyctereutes procyonoides</name>
    <name type="common">Raccoon dog</name>
    <name type="synonym">Canis procyonoides</name>
    <dbReference type="NCBI Taxonomy" id="34880"/>
    <lineage>
        <taxon>Eukaryota</taxon>
        <taxon>Metazoa</taxon>
        <taxon>Chordata</taxon>
        <taxon>Craniata</taxon>
        <taxon>Vertebrata</taxon>
        <taxon>Euteleostomi</taxon>
        <taxon>Mammalia</taxon>
        <taxon>Eutheria</taxon>
        <taxon>Laurasiatheria</taxon>
        <taxon>Carnivora</taxon>
        <taxon>Caniformia</taxon>
        <taxon>Canidae</taxon>
        <taxon>Nyctereutes</taxon>
    </lineage>
</organism>
<evidence type="ECO:0000313" key="3">
    <source>
        <dbReference type="EMBL" id="CAD7676594.1"/>
    </source>
</evidence>
<feature type="region of interest" description="Disordered" evidence="1">
    <location>
        <begin position="106"/>
        <end position="128"/>
    </location>
</feature>
<comment type="caution">
    <text evidence="3">The sequence shown here is derived from an EMBL/GenBank/DDBJ whole genome shotgun (WGS) entry which is preliminary data.</text>
</comment>
<dbReference type="Proteomes" id="UP000645828">
    <property type="component" value="Unassembled WGS sequence"/>
</dbReference>
<evidence type="ECO:0000256" key="1">
    <source>
        <dbReference type="SAM" id="MobiDB-lite"/>
    </source>
</evidence>